<dbReference type="InterPro" id="IPR002912">
    <property type="entry name" value="ACT_dom"/>
</dbReference>
<dbReference type="InterPro" id="IPR008927">
    <property type="entry name" value="6-PGluconate_DH-like_C_sf"/>
</dbReference>
<proteinExistence type="inferred from homology"/>
<keyword evidence="6" id="KW-0560">Oxidoreductase</keyword>
<dbReference type="Gene3D" id="1.10.3660.10">
    <property type="entry name" value="6-phosphogluconate dehydrogenase C-terminal like domain"/>
    <property type="match status" value="1"/>
</dbReference>
<reference evidence="12 13" key="1">
    <citation type="submission" date="2016-07" db="EMBL/GenBank/DDBJ databases">
        <title>High microdiversification within the ubiquitous acI lineage of Actinobacteria.</title>
        <authorList>
            <person name="Neuenschwander S.M."/>
            <person name="Salcher M."/>
            <person name="Ghai R."/>
            <person name="Pernthaler J."/>
        </authorList>
    </citation>
    <scope>NUCLEOTIDE SEQUENCE [LARGE SCALE GENOMIC DNA]</scope>
    <source>
        <strain evidence="12">MMS-VB-114</strain>
    </source>
</reference>
<evidence type="ECO:0000256" key="8">
    <source>
        <dbReference type="ARBA" id="ARBA00023141"/>
    </source>
</evidence>
<evidence type="ECO:0000256" key="2">
    <source>
        <dbReference type="ARBA" id="ARBA00007964"/>
    </source>
</evidence>
<keyword evidence="5" id="KW-0827">Tyrosine biosynthesis</keyword>
<dbReference type="InterPro" id="IPR046826">
    <property type="entry name" value="PDH_N"/>
</dbReference>
<dbReference type="InterPro" id="IPR036291">
    <property type="entry name" value="NAD(P)-bd_dom_sf"/>
</dbReference>
<dbReference type="PANTHER" id="PTHR21363">
    <property type="entry name" value="PREPHENATE DEHYDROGENASE"/>
    <property type="match status" value="1"/>
</dbReference>
<dbReference type="RefSeq" id="WP_095698028.1">
    <property type="nucleotide sequence ID" value="NZ_CP016782.1"/>
</dbReference>
<sequence length="356" mass="38078">MAISSVKIVGSGLIGTSIGLALSARDIRVQMSDLQPAAALLAQSLVDDDARFENNHAFDVVVLAVPPSAFKDVLAQEIELNTLSTFVDILSIKTKPLLDVELFQEILPRYVGTHPMAGREVAGAQSARGDLFVGRPWIVTSGNVVSKKSGDLAAELISLCGAIAVQMDPHEHDQAMALISHTPQLIASILAAQLVGSNTKWLGLIGQGFKDVTRIADSDPQLWKEIISENAENIVPVLSAFRKKLESIESELSNPSLAQSIIESGNAGRKLIPGKHGSAARTYIYLHIVIDDKAGQLAAIFNDCAKADVNIEDVSIEHTPGQNTGLVTLSILDLGKAQILEEFLRTAGWKVHSTSN</sequence>
<dbReference type="UniPathway" id="UPA00122">
    <property type="reaction ID" value="UER00961"/>
</dbReference>
<comment type="catalytic activity">
    <reaction evidence="9">
        <text>prephenate + NAD(+) = 3-(4-hydroxyphenyl)pyruvate + CO2 + NADH</text>
        <dbReference type="Rhea" id="RHEA:13869"/>
        <dbReference type="ChEBI" id="CHEBI:16526"/>
        <dbReference type="ChEBI" id="CHEBI:29934"/>
        <dbReference type="ChEBI" id="CHEBI:36242"/>
        <dbReference type="ChEBI" id="CHEBI:57540"/>
        <dbReference type="ChEBI" id="CHEBI:57945"/>
        <dbReference type="EC" id="1.3.1.12"/>
    </reaction>
</comment>
<evidence type="ECO:0000313" key="13">
    <source>
        <dbReference type="Proteomes" id="UP000217221"/>
    </source>
</evidence>
<dbReference type="NCBIfam" id="NF005112">
    <property type="entry name" value="PRK06545.2-4"/>
    <property type="match status" value="1"/>
</dbReference>
<dbReference type="GO" id="GO:0004665">
    <property type="term" value="F:prephenate dehydrogenase (NADP+) activity"/>
    <property type="evidence" value="ECO:0007669"/>
    <property type="project" value="InterPro"/>
</dbReference>
<dbReference type="Pfam" id="PF02153">
    <property type="entry name" value="PDH_N"/>
    <property type="match status" value="1"/>
</dbReference>
<keyword evidence="8" id="KW-0028">Amino-acid biosynthesis</keyword>
<evidence type="ECO:0000256" key="6">
    <source>
        <dbReference type="ARBA" id="ARBA00023002"/>
    </source>
</evidence>
<dbReference type="Pfam" id="PF20463">
    <property type="entry name" value="PDH_C"/>
    <property type="match status" value="1"/>
</dbReference>
<keyword evidence="8" id="KW-0057">Aromatic amino acid biosynthesis</keyword>
<dbReference type="InterPro" id="IPR050812">
    <property type="entry name" value="Preph/Arog_dehydrog"/>
</dbReference>
<dbReference type="InterPro" id="IPR045865">
    <property type="entry name" value="ACT-like_dom_sf"/>
</dbReference>
<dbReference type="SUPFAM" id="SSF55021">
    <property type="entry name" value="ACT-like"/>
    <property type="match status" value="1"/>
</dbReference>
<dbReference type="Gene3D" id="3.40.50.720">
    <property type="entry name" value="NAD(P)-binding Rossmann-like Domain"/>
    <property type="match status" value="1"/>
</dbReference>
<evidence type="ECO:0000313" key="12">
    <source>
        <dbReference type="EMBL" id="ASY27732.1"/>
    </source>
</evidence>
<evidence type="ECO:0000256" key="9">
    <source>
        <dbReference type="ARBA" id="ARBA00049260"/>
    </source>
</evidence>
<dbReference type="SUPFAM" id="SSF48179">
    <property type="entry name" value="6-phosphogluconate dehydrogenase C-terminal domain-like"/>
    <property type="match status" value="1"/>
</dbReference>
<feature type="domain" description="ACT" evidence="11">
    <location>
        <begin position="285"/>
        <end position="356"/>
    </location>
</feature>
<gene>
    <name evidence="12" type="ORF">PHILAsVB114_03590</name>
</gene>
<evidence type="ECO:0000256" key="4">
    <source>
        <dbReference type="ARBA" id="ARBA00016891"/>
    </source>
</evidence>
<dbReference type="PROSITE" id="PS51671">
    <property type="entry name" value="ACT"/>
    <property type="match status" value="1"/>
</dbReference>
<name>A0A249LF56_9ACTN</name>
<dbReference type="EC" id="1.3.1.12" evidence="3"/>
<evidence type="ECO:0000256" key="1">
    <source>
        <dbReference type="ARBA" id="ARBA00005067"/>
    </source>
</evidence>
<dbReference type="NCBIfam" id="NF005111">
    <property type="entry name" value="PRK06545.2-3"/>
    <property type="match status" value="1"/>
</dbReference>
<evidence type="ECO:0000256" key="5">
    <source>
        <dbReference type="ARBA" id="ARBA00022498"/>
    </source>
</evidence>
<dbReference type="GO" id="GO:0008977">
    <property type="term" value="F:prephenate dehydrogenase (NAD+) activity"/>
    <property type="evidence" value="ECO:0007669"/>
    <property type="project" value="UniProtKB-EC"/>
</dbReference>
<evidence type="ECO:0000256" key="3">
    <source>
        <dbReference type="ARBA" id="ARBA00012068"/>
    </source>
</evidence>
<dbReference type="SUPFAM" id="SSF51735">
    <property type="entry name" value="NAD(P)-binding Rossmann-fold domains"/>
    <property type="match status" value="1"/>
</dbReference>
<dbReference type="EMBL" id="CP016782">
    <property type="protein sequence ID" value="ASY27732.1"/>
    <property type="molecule type" value="Genomic_DNA"/>
</dbReference>
<dbReference type="Proteomes" id="UP000217221">
    <property type="component" value="Chromosome"/>
</dbReference>
<dbReference type="KEGG" id="plim:PHILAsVB114_03590"/>
<dbReference type="GO" id="GO:0070403">
    <property type="term" value="F:NAD+ binding"/>
    <property type="evidence" value="ECO:0007669"/>
    <property type="project" value="InterPro"/>
</dbReference>
<evidence type="ECO:0000259" key="10">
    <source>
        <dbReference type="PROSITE" id="PS51176"/>
    </source>
</evidence>
<accession>A0A249LF56</accession>
<dbReference type="AlphaFoldDB" id="A0A249LF56"/>
<comment type="pathway">
    <text evidence="1">Amino-acid biosynthesis; L-tyrosine biosynthesis; (4-hydroxyphenyl)pyruvate from prephenate (NAD(+) route): step 1/1.</text>
</comment>
<dbReference type="InterPro" id="IPR046825">
    <property type="entry name" value="PDH_C"/>
</dbReference>
<dbReference type="InterPro" id="IPR003099">
    <property type="entry name" value="Prephen_DH"/>
</dbReference>
<evidence type="ECO:0000256" key="7">
    <source>
        <dbReference type="ARBA" id="ARBA00023027"/>
    </source>
</evidence>
<dbReference type="PROSITE" id="PS51176">
    <property type="entry name" value="PDH_ADH"/>
    <property type="match status" value="1"/>
</dbReference>
<keyword evidence="13" id="KW-1185">Reference proteome</keyword>
<dbReference type="PANTHER" id="PTHR21363:SF0">
    <property type="entry name" value="PREPHENATE DEHYDROGENASE [NADP(+)]"/>
    <property type="match status" value="1"/>
</dbReference>
<comment type="similarity">
    <text evidence="2">Belongs to the prephenate/arogenate dehydrogenase family.</text>
</comment>
<keyword evidence="7" id="KW-0520">NAD</keyword>
<dbReference type="GO" id="GO:0006571">
    <property type="term" value="P:tyrosine biosynthetic process"/>
    <property type="evidence" value="ECO:0007669"/>
    <property type="project" value="UniProtKB-UniPathway"/>
</dbReference>
<protein>
    <recommendedName>
        <fullName evidence="4">Prephenate dehydrogenase</fullName>
        <ecNumber evidence="3">1.3.1.12</ecNumber>
    </recommendedName>
</protein>
<dbReference type="OrthoDB" id="9802008at2"/>
<evidence type="ECO:0000259" key="11">
    <source>
        <dbReference type="PROSITE" id="PS51671"/>
    </source>
</evidence>
<organism evidence="12 13">
    <name type="scientific">Candidatus Planktophila limnetica</name>
    <dbReference type="NCBI Taxonomy" id="573600"/>
    <lineage>
        <taxon>Bacteria</taxon>
        <taxon>Bacillati</taxon>
        <taxon>Actinomycetota</taxon>
        <taxon>Actinomycetes</taxon>
        <taxon>Candidatus Nanopelagicales</taxon>
        <taxon>Candidatus Nanopelagicaceae</taxon>
        <taxon>Candidatus Planktophila</taxon>
    </lineage>
</organism>
<feature type="domain" description="Prephenate/arogenate dehydrogenase" evidence="10">
    <location>
        <begin position="4"/>
        <end position="283"/>
    </location>
</feature>
<dbReference type="CDD" id="cd02116">
    <property type="entry name" value="ACT"/>
    <property type="match status" value="1"/>
</dbReference>